<reference evidence="4 6" key="1">
    <citation type="submission" date="2019-01" db="EMBL/GenBank/DDBJ databases">
        <title>Genomic analysis of febrile catheter-associated UTI E. coli isolates.</title>
        <authorList>
            <person name="Potter R."/>
            <person name="Zou Z."/>
            <person name="Henderson J."/>
            <person name="Dantas G."/>
        </authorList>
    </citation>
    <scope>NUCLEOTIDE SEQUENCE [LARGE SCALE GENOMIC DNA]</scope>
    <source>
        <strain evidence="4 6">49_rectal</strain>
    </source>
</reference>
<evidence type="ECO:0000313" key="7">
    <source>
        <dbReference type="Proteomes" id="UP000512182"/>
    </source>
</evidence>
<evidence type="ECO:0000313" key="5">
    <source>
        <dbReference type="EMBL" id="UYA94338.1"/>
    </source>
</evidence>
<proteinExistence type="predicted"/>
<reference evidence="3 7" key="2">
    <citation type="submission" date="2020-06" db="EMBL/GenBank/DDBJ databases">
        <title>REHAB project genomes.</title>
        <authorList>
            <person name="Shaw L.P."/>
        </authorList>
    </citation>
    <scope>NUCLEOTIDE SEQUENCE [LARGE SCALE GENOMIC DNA]</scope>
    <source>
        <strain evidence="3 7">RHBSTW-00177</strain>
    </source>
</reference>
<dbReference type="EMBL" id="JABWMK020000085">
    <property type="protein sequence ID" value="MBB2469286.1"/>
    <property type="molecule type" value="Genomic_DNA"/>
</dbReference>
<dbReference type="InterPro" id="IPR041162">
    <property type="entry name" value="Bact_HORMA_1"/>
</dbReference>
<evidence type="ECO:0000313" key="3">
    <source>
        <dbReference type="EMBL" id="QLY97668.1"/>
    </source>
</evidence>
<dbReference type="EMBL" id="CP056794">
    <property type="protein sequence ID" value="QLY97668.1"/>
    <property type="molecule type" value="Genomic_DNA"/>
</dbReference>
<dbReference type="EMBL" id="CP104951">
    <property type="protein sequence ID" value="UYA94338.1"/>
    <property type="molecule type" value="Genomic_DNA"/>
</dbReference>
<dbReference type="AlphaFoldDB" id="A0A1X1LKT4"/>
<gene>
    <name evidence="4" type="ORF">EPS97_06770</name>
    <name evidence="2" type="ORF">HEP30_024965</name>
    <name evidence="3" type="ORF">HV109_14205</name>
    <name evidence="5" type="ORF">KKS54_p00145</name>
</gene>
<evidence type="ECO:0000259" key="1">
    <source>
        <dbReference type="Pfam" id="PF18138"/>
    </source>
</evidence>
<reference evidence="5" key="4">
    <citation type="submission" date="2022-09" db="EMBL/GenBank/DDBJ databases">
        <title>Emergence of IncN[pMLST15] plasmids harboring a novel non-Tn4401-elements driving KPC-2 carbapenem-resistance.</title>
        <authorList>
            <person name="Yao Y."/>
            <person name="Falgenhauer L."/>
            <person name="Falgenhauer J."/>
            <person name="Imirzalioglu C."/>
            <person name="Chakraborty T."/>
        </authorList>
    </citation>
    <scope>NUCLEOTIDE SEQUENCE</scope>
    <source>
        <strain evidence="5">NRZ-32009</strain>
        <plasmid evidence="5">pEC32009-KPC2</plasmid>
    </source>
</reference>
<sequence length="172" mass="19144">MSSYSYTVAETQTFSVTHARHMAAKVATDLRRMQRFYGYPSDADIEAYEEELVVFLKAGYLGEVSYGFQKNNNWIEPTLRYTAGDLLGSGTDDDPGKIRPGKDVSGASFYSFMTYSSKYLNATQSEKDTALKDLPFKRVGAQSPGINGYLENDKTYSAGGRSLTRTSVRNFV</sequence>
<evidence type="ECO:0000313" key="6">
    <source>
        <dbReference type="Proteomes" id="UP000290652"/>
    </source>
</evidence>
<evidence type="ECO:0000313" key="8">
    <source>
        <dbReference type="Proteomes" id="UP000531761"/>
    </source>
</evidence>
<dbReference type="RefSeq" id="WP_000100572.1">
    <property type="nucleotide sequence ID" value="NZ_AP026903.1"/>
</dbReference>
<evidence type="ECO:0000313" key="2">
    <source>
        <dbReference type="EMBL" id="MBB2469286.1"/>
    </source>
</evidence>
<dbReference type="Pfam" id="PF18138">
    <property type="entry name" value="bacHORMA_1"/>
    <property type="match status" value="1"/>
</dbReference>
<accession>A0A1X1LKT4</accession>
<keyword evidence="5" id="KW-0614">Plasmid</keyword>
<name>A0A1X1LKT4_ECOLX</name>
<feature type="domain" description="Bacterial HORMA" evidence="1">
    <location>
        <begin position="4"/>
        <end position="169"/>
    </location>
</feature>
<geneLocation type="plasmid" evidence="5">
    <name>pEC32009-KPC2</name>
</geneLocation>
<dbReference type="SMR" id="A0A1X1LKT4"/>
<dbReference type="Proteomes" id="UP000531761">
    <property type="component" value="Unassembled WGS sequence"/>
</dbReference>
<dbReference type="PDBsum" id="6U7B"/>
<protein>
    <recommendedName>
        <fullName evidence="1">Bacterial HORMA domain-containing protein</fullName>
    </recommendedName>
</protein>
<dbReference type="Proteomes" id="UP000290652">
    <property type="component" value="Unassembled WGS sequence"/>
</dbReference>
<dbReference type="EMBL" id="SCIU01000008">
    <property type="protein sequence ID" value="RXB32445.1"/>
    <property type="molecule type" value="Genomic_DNA"/>
</dbReference>
<dbReference type="Proteomes" id="UP000512182">
    <property type="component" value="Chromosome"/>
</dbReference>
<evidence type="ECO:0000313" key="4">
    <source>
        <dbReference type="EMBL" id="RXB32445.1"/>
    </source>
</evidence>
<reference evidence="2 8" key="3">
    <citation type="submission" date="2020-08" db="EMBL/GenBank/DDBJ databases">
        <title>Draft genome sequences of isolates of diverse host origin from the E. coli Reference Center.</title>
        <authorList>
            <person name="Lacher D.W."/>
            <person name="Mammel M.K."/>
            <person name="Gangiredla J."/>
            <person name="Gebru S.T."/>
            <person name="Barnaba T.J."/>
            <person name="Majowicz S.A."/>
            <person name="Dudley E.G."/>
        </authorList>
    </citation>
    <scope>NUCLEOTIDE SEQUENCE [LARGE SCALE GENOMIC DNA]</scope>
    <source>
        <strain evidence="2 8">10.0349</strain>
    </source>
</reference>
<organism evidence="2 8">
    <name type="scientific">Escherichia coli</name>
    <dbReference type="NCBI Taxonomy" id="562"/>
    <lineage>
        <taxon>Bacteria</taxon>
        <taxon>Pseudomonadati</taxon>
        <taxon>Pseudomonadota</taxon>
        <taxon>Gammaproteobacteria</taxon>
        <taxon>Enterobacterales</taxon>
        <taxon>Enterobacteriaceae</taxon>
        <taxon>Escherichia</taxon>
    </lineage>
</organism>
<dbReference type="PDBsum" id="6P8V"/>